<dbReference type="PROSITE" id="PS00705">
    <property type="entry name" value="PROK_CO2_ANHYDRASE_2"/>
    <property type="match status" value="1"/>
</dbReference>
<dbReference type="Gene3D" id="3.40.1050.10">
    <property type="entry name" value="Carbonic anhydrase"/>
    <property type="match status" value="1"/>
</dbReference>
<sequence length="237" mass="25143">MLPSLLAASIYIAMPAQHPPAAETLTPEAVLAELKAGNLRFVEGRRTRSLRSAEDPRVRELLAGGQHPLAVVVTCSDSRLADNLIFDQELGRLFTIREAGNSPDTQGIASAEYAVEHLGCPLVVVMGHTSCGAIKAVAEANGVPLPGNLWTFQASMAGLLESTPRGSEDVKTHQKRLAAVNAQRQARAMVARSEILREKVAEGGVKVVAAMYDLASGTVTWLPDAPEAKAAKGHKSH</sequence>
<comment type="function">
    <text evidence="7">Reversible hydration of carbon dioxide.</text>
</comment>
<organism evidence="8 9">
    <name type="scientific">Mesoterricola silvestris</name>
    <dbReference type="NCBI Taxonomy" id="2927979"/>
    <lineage>
        <taxon>Bacteria</taxon>
        <taxon>Pseudomonadati</taxon>
        <taxon>Acidobacteriota</taxon>
        <taxon>Holophagae</taxon>
        <taxon>Holophagales</taxon>
        <taxon>Holophagaceae</taxon>
        <taxon>Mesoterricola</taxon>
    </lineage>
</organism>
<evidence type="ECO:0000256" key="1">
    <source>
        <dbReference type="ARBA" id="ARBA00006217"/>
    </source>
</evidence>
<dbReference type="PANTHER" id="PTHR11002">
    <property type="entry name" value="CARBONIC ANHYDRASE"/>
    <property type="match status" value="1"/>
</dbReference>
<dbReference type="PANTHER" id="PTHR11002:SF79">
    <property type="entry name" value="CARBONIC ANHYDRASE 2"/>
    <property type="match status" value="1"/>
</dbReference>
<proteinExistence type="inferred from homology"/>
<protein>
    <recommendedName>
        <fullName evidence="2 7">Carbonic anhydrase</fullName>
        <ecNumber evidence="2 7">4.2.1.1</ecNumber>
    </recommendedName>
    <alternativeName>
        <fullName evidence="7">Carbonate dehydratase</fullName>
    </alternativeName>
</protein>
<gene>
    <name evidence="8" type="ORF">METEAL_19120</name>
</gene>
<keyword evidence="9" id="KW-1185">Reference proteome</keyword>
<keyword evidence="4 7" id="KW-0456">Lyase</keyword>
<dbReference type="EMBL" id="AP027080">
    <property type="protein sequence ID" value="BDU72738.1"/>
    <property type="molecule type" value="Genomic_DNA"/>
</dbReference>
<evidence type="ECO:0000256" key="4">
    <source>
        <dbReference type="ARBA" id="ARBA00023239"/>
    </source>
</evidence>
<evidence type="ECO:0000256" key="2">
    <source>
        <dbReference type="ARBA" id="ARBA00012925"/>
    </source>
</evidence>
<comment type="similarity">
    <text evidence="1 7">Belongs to the beta-class carbonic anhydrase family.</text>
</comment>
<evidence type="ECO:0000313" key="9">
    <source>
        <dbReference type="Proteomes" id="UP001238179"/>
    </source>
</evidence>
<dbReference type="InterPro" id="IPR036874">
    <property type="entry name" value="Carbonic_anhydrase_sf"/>
</dbReference>
<dbReference type="SUPFAM" id="SSF53056">
    <property type="entry name" value="beta-carbonic anhydrase, cab"/>
    <property type="match status" value="1"/>
</dbReference>
<evidence type="ECO:0000256" key="7">
    <source>
        <dbReference type="RuleBase" id="RU003956"/>
    </source>
</evidence>
<dbReference type="KEGG" id="msil:METEAL_19120"/>
<dbReference type="InterPro" id="IPR001765">
    <property type="entry name" value="Carbonic_anhydrase"/>
</dbReference>
<feature type="binding site" evidence="6">
    <location>
        <position position="131"/>
    </location>
    <ligand>
        <name>Zn(2+)</name>
        <dbReference type="ChEBI" id="CHEBI:29105"/>
    </ligand>
</feature>
<name>A0AA48H6H6_9BACT</name>
<dbReference type="RefSeq" id="WP_316415651.1">
    <property type="nucleotide sequence ID" value="NZ_AP027080.1"/>
</dbReference>
<feature type="binding site" evidence="6">
    <location>
        <position position="77"/>
    </location>
    <ligand>
        <name>Zn(2+)</name>
        <dbReference type="ChEBI" id="CHEBI:29105"/>
    </ligand>
</feature>
<comment type="catalytic activity">
    <reaction evidence="5 7">
        <text>hydrogencarbonate + H(+) = CO2 + H2O</text>
        <dbReference type="Rhea" id="RHEA:10748"/>
        <dbReference type="ChEBI" id="CHEBI:15377"/>
        <dbReference type="ChEBI" id="CHEBI:15378"/>
        <dbReference type="ChEBI" id="CHEBI:16526"/>
        <dbReference type="ChEBI" id="CHEBI:17544"/>
        <dbReference type="EC" id="4.2.1.1"/>
    </reaction>
</comment>
<keyword evidence="3 6" id="KW-0862">Zinc</keyword>
<evidence type="ECO:0000256" key="5">
    <source>
        <dbReference type="ARBA" id="ARBA00048348"/>
    </source>
</evidence>
<dbReference type="GO" id="GO:0015976">
    <property type="term" value="P:carbon utilization"/>
    <property type="evidence" value="ECO:0007669"/>
    <property type="project" value="InterPro"/>
</dbReference>
<dbReference type="AlphaFoldDB" id="A0AA48H6H6"/>
<dbReference type="InterPro" id="IPR015892">
    <property type="entry name" value="Carbonic_anhydrase_CS"/>
</dbReference>
<dbReference type="Pfam" id="PF00484">
    <property type="entry name" value="Pro_CA"/>
    <property type="match status" value="1"/>
</dbReference>
<evidence type="ECO:0000313" key="8">
    <source>
        <dbReference type="EMBL" id="BDU72738.1"/>
    </source>
</evidence>
<evidence type="ECO:0000256" key="6">
    <source>
        <dbReference type="PIRSR" id="PIRSR601765-1"/>
    </source>
</evidence>
<accession>A0AA48H6H6</accession>
<dbReference type="GO" id="GO:0008270">
    <property type="term" value="F:zinc ion binding"/>
    <property type="evidence" value="ECO:0007669"/>
    <property type="project" value="UniProtKB-UniRule"/>
</dbReference>
<reference evidence="9" key="1">
    <citation type="journal article" date="2023" name="Int. J. Syst. Evol. Microbiol.">
        <title>Mesoterricola silvestris gen. nov., sp. nov., Mesoterricola sediminis sp. nov., Geothrix oryzae sp. nov., Geothrix edaphica sp. nov., Geothrix rubra sp. nov., and Geothrix limicola sp. nov., six novel members of Acidobacteriota isolated from soils.</title>
        <authorList>
            <person name="Itoh H."/>
            <person name="Sugisawa Y."/>
            <person name="Mise K."/>
            <person name="Xu Z."/>
            <person name="Kuniyasu M."/>
            <person name="Ushijima N."/>
            <person name="Kawano K."/>
            <person name="Kobayashi E."/>
            <person name="Shiratori Y."/>
            <person name="Masuda Y."/>
            <person name="Senoo K."/>
        </authorList>
    </citation>
    <scope>NUCLEOTIDE SEQUENCE [LARGE SCALE GENOMIC DNA]</scope>
    <source>
        <strain evidence="9">W79</strain>
    </source>
</reference>
<feature type="binding site" evidence="6">
    <location>
        <position position="75"/>
    </location>
    <ligand>
        <name>Zn(2+)</name>
        <dbReference type="ChEBI" id="CHEBI:29105"/>
    </ligand>
</feature>
<comment type="cofactor">
    <cofactor evidence="6">
        <name>Zn(2+)</name>
        <dbReference type="ChEBI" id="CHEBI:29105"/>
    </cofactor>
    <text evidence="6">Binds 1 zinc ion per subunit.</text>
</comment>
<keyword evidence="6" id="KW-0479">Metal-binding</keyword>
<dbReference type="SMART" id="SM00947">
    <property type="entry name" value="Pro_CA"/>
    <property type="match status" value="1"/>
</dbReference>
<dbReference type="EC" id="4.2.1.1" evidence="2 7"/>
<dbReference type="Proteomes" id="UP001238179">
    <property type="component" value="Chromosome"/>
</dbReference>
<evidence type="ECO:0000256" key="3">
    <source>
        <dbReference type="ARBA" id="ARBA00022833"/>
    </source>
</evidence>
<feature type="binding site" evidence="6">
    <location>
        <position position="128"/>
    </location>
    <ligand>
        <name>Zn(2+)</name>
        <dbReference type="ChEBI" id="CHEBI:29105"/>
    </ligand>
</feature>
<dbReference type="GO" id="GO:0004089">
    <property type="term" value="F:carbonate dehydratase activity"/>
    <property type="evidence" value="ECO:0007669"/>
    <property type="project" value="UniProtKB-UniRule"/>
</dbReference>